<name>A0AA86SDI1_9FABA</name>
<evidence type="ECO:0000313" key="2">
    <source>
        <dbReference type="Proteomes" id="UP001189624"/>
    </source>
</evidence>
<reference evidence="1" key="1">
    <citation type="submission" date="2023-10" db="EMBL/GenBank/DDBJ databases">
        <authorList>
            <person name="Domelevo Entfellner J.-B."/>
        </authorList>
    </citation>
    <scope>NUCLEOTIDE SEQUENCE</scope>
</reference>
<keyword evidence="2" id="KW-1185">Reference proteome</keyword>
<sequence length="239" mass="27805">MRLISESNILKQEYWTNEKEQFSPVSILDCPFEEEEEIYKSRFRSTSTVVSFTEGGKNKHGHRRWHLESVAPVVLEKRFACLELEDEPLNHSTKQCSPVGVSTQNNVRPANNHYIEENAHNLLNFVKGSNPCNSLMIKAENLLFDYFKQSIGECEDIDHSKKLHLCKVAEDWIHGQPQELYLDREEQGGRCVYVREMDKCKEWKNYDKEKQQLGHDLANEVFTNLVTELVLDLMTSSSH</sequence>
<organism evidence="1 2">
    <name type="scientific">Sphenostylis stenocarpa</name>
    <dbReference type="NCBI Taxonomy" id="92480"/>
    <lineage>
        <taxon>Eukaryota</taxon>
        <taxon>Viridiplantae</taxon>
        <taxon>Streptophyta</taxon>
        <taxon>Embryophyta</taxon>
        <taxon>Tracheophyta</taxon>
        <taxon>Spermatophyta</taxon>
        <taxon>Magnoliopsida</taxon>
        <taxon>eudicotyledons</taxon>
        <taxon>Gunneridae</taxon>
        <taxon>Pentapetalae</taxon>
        <taxon>rosids</taxon>
        <taxon>fabids</taxon>
        <taxon>Fabales</taxon>
        <taxon>Fabaceae</taxon>
        <taxon>Papilionoideae</taxon>
        <taxon>50 kb inversion clade</taxon>
        <taxon>NPAAA clade</taxon>
        <taxon>indigoferoid/millettioid clade</taxon>
        <taxon>Phaseoleae</taxon>
        <taxon>Sphenostylis</taxon>
    </lineage>
</organism>
<dbReference type="PANTHER" id="PTHR33623">
    <property type="entry name" value="OS04G0572500 PROTEIN"/>
    <property type="match status" value="1"/>
</dbReference>
<accession>A0AA86SDI1</accession>
<gene>
    <name evidence="1" type="ORF">AYBTSS11_LOCUS11419</name>
</gene>
<dbReference type="PANTHER" id="PTHR33623:SF4">
    <property type="entry name" value="DUF4378 DOMAIN-CONTAINING PROTEIN"/>
    <property type="match status" value="1"/>
</dbReference>
<dbReference type="AlphaFoldDB" id="A0AA86SDI1"/>
<evidence type="ECO:0000313" key="1">
    <source>
        <dbReference type="EMBL" id="CAJ1943560.1"/>
    </source>
</evidence>
<protein>
    <recommendedName>
        <fullName evidence="3">DUF4378 domain-containing protein</fullName>
    </recommendedName>
</protein>
<proteinExistence type="predicted"/>
<dbReference type="EMBL" id="OY731400">
    <property type="protein sequence ID" value="CAJ1943560.1"/>
    <property type="molecule type" value="Genomic_DNA"/>
</dbReference>
<dbReference type="Gramene" id="rna-AYBTSS11_LOCUS11419">
    <property type="protein sequence ID" value="CAJ1943560.1"/>
    <property type="gene ID" value="gene-AYBTSS11_LOCUS11419"/>
</dbReference>
<evidence type="ECO:0008006" key="3">
    <source>
        <dbReference type="Google" id="ProtNLM"/>
    </source>
</evidence>
<dbReference type="Proteomes" id="UP001189624">
    <property type="component" value="Chromosome 3"/>
</dbReference>